<feature type="non-terminal residue" evidence="2">
    <location>
        <position position="1"/>
    </location>
</feature>
<accession>A0AAV5UNQ7</accession>
<organism evidence="2 3">
    <name type="scientific">Pristionchus entomophagus</name>
    <dbReference type="NCBI Taxonomy" id="358040"/>
    <lineage>
        <taxon>Eukaryota</taxon>
        <taxon>Metazoa</taxon>
        <taxon>Ecdysozoa</taxon>
        <taxon>Nematoda</taxon>
        <taxon>Chromadorea</taxon>
        <taxon>Rhabditida</taxon>
        <taxon>Rhabditina</taxon>
        <taxon>Diplogasteromorpha</taxon>
        <taxon>Diplogasteroidea</taxon>
        <taxon>Neodiplogasteridae</taxon>
        <taxon>Pristionchus</taxon>
    </lineage>
</organism>
<sequence>LFLLFFLLFLCLLLFDYFLLFHFFVFFFLSIRISLWPTISQLRLFHLKMPLVFVLTSQCEFKLIGHLESDRRRLFSCLIHLLPAS</sequence>
<evidence type="ECO:0000313" key="2">
    <source>
        <dbReference type="EMBL" id="GMT07855.1"/>
    </source>
</evidence>
<comment type="caution">
    <text evidence="2">The sequence shown here is derived from an EMBL/GenBank/DDBJ whole genome shotgun (WGS) entry which is preliminary data.</text>
</comment>
<feature type="transmembrane region" description="Helical" evidence="1">
    <location>
        <begin position="6"/>
        <end position="29"/>
    </location>
</feature>
<evidence type="ECO:0008006" key="4">
    <source>
        <dbReference type="Google" id="ProtNLM"/>
    </source>
</evidence>
<dbReference type="Proteomes" id="UP001432027">
    <property type="component" value="Unassembled WGS sequence"/>
</dbReference>
<reference evidence="2" key="1">
    <citation type="submission" date="2023-10" db="EMBL/GenBank/DDBJ databases">
        <title>Genome assembly of Pristionchus species.</title>
        <authorList>
            <person name="Yoshida K."/>
            <person name="Sommer R.J."/>
        </authorList>
    </citation>
    <scope>NUCLEOTIDE SEQUENCE</scope>
    <source>
        <strain evidence="2">RS0144</strain>
    </source>
</reference>
<gene>
    <name evidence="2" type="ORF">PENTCL1PPCAC_30029</name>
</gene>
<keyword evidence="1" id="KW-1133">Transmembrane helix</keyword>
<evidence type="ECO:0000256" key="1">
    <source>
        <dbReference type="SAM" id="Phobius"/>
    </source>
</evidence>
<evidence type="ECO:0000313" key="3">
    <source>
        <dbReference type="Proteomes" id="UP001432027"/>
    </source>
</evidence>
<dbReference type="EMBL" id="BTSX01000006">
    <property type="protein sequence ID" value="GMT07855.1"/>
    <property type="molecule type" value="Genomic_DNA"/>
</dbReference>
<dbReference type="AlphaFoldDB" id="A0AAV5UNQ7"/>
<keyword evidence="1" id="KW-0812">Transmembrane</keyword>
<feature type="non-terminal residue" evidence="2">
    <location>
        <position position="85"/>
    </location>
</feature>
<keyword evidence="1" id="KW-0472">Membrane</keyword>
<keyword evidence="3" id="KW-1185">Reference proteome</keyword>
<proteinExistence type="predicted"/>
<protein>
    <recommendedName>
        <fullName evidence="4">G protein-coupled receptor</fullName>
    </recommendedName>
</protein>
<name>A0AAV5UNQ7_9BILA</name>